<proteinExistence type="predicted"/>
<organism evidence="3">
    <name type="scientific">Rhipicephalus appendiculatus</name>
    <name type="common">Brown ear tick</name>
    <dbReference type="NCBI Taxonomy" id="34631"/>
    <lineage>
        <taxon>Eukaryota</taxon>
        <taxon>Metazoa</taxon>
        <taxon>Ecdysozoa</taxon>
        <taxon>Arthropoda</taxon>
        <taxon>Chelicerata</taxon>
        <taxon>Arachnida</taxon>
        <taxon>Acari</taxon>
        <taxon>Parasitiformes</taxon>
        <taxon>Ixodida</taxon>
        <taxon>Ixodoidea</taxon>
        <taxon>Ixodidae</taxon>
        <taxon>Rhipicephalinae</taxon>
        <taxon>Rhipicephalus</taxon>
        <taxon>Rhipicephalus</taxon>
    </lineage>
</organism>
<protein>
    <recommendedName>
        <fullName evidence="4">Secreted protein</fullName>
    </recommendedName>
</protein>
<feature type="region of interest" description="Disordered" evidence="1">
    <location>
        <begin position="47"/>
        <end position="92"/>
    </location>
</feature>
<name>A0A131Y9V7_RHIAP</name>
<reference evidence="3" key="1">
    <citation type="journal article" date="2016" name="Ticks Tick Borne Dis.">
        <title>De novo assembly and annotation of the salivary gland transcriptome of Rhipicephalus appendiculatus male and female ticks during blood feeding.</title>
        <authorList>
            <person name="de Castro M.H."/>
            <person name="de Klerk D."/>
            <person name="Pienaar R."/>
            <person name="Latif A.A."/>
            <person name="Rees D.J."/>
            <person name="Mans B.J."/>
        </authorList>
    </citation>
    <scope>NUCLEOTIDE SEQUENCE</scope>
    <source>
        <tissue evidence="3">Salivary glands</tissue>
    </source>
</reference>
<feature type="compositionally biased region" description="Basic and acidic residues" evidence="1">
    <location>
        <begin position="83"/>
        <end position="92"/>
    </location>
</feature>
<sequence>MELYVFCLVCLLVLATIVVQGIYCAMYCSYPLPGGYDPCPMLSRFRRKKRSRPPPKSNSAEVMISMEDMKVQEPEPPSPVPEYKVHRGQTDV</sequence>
<feature type="chain" id="PRO_5007284401" description="Secreted protein" evidence="2">
    <location>
        <begin position="22"/>
        <end position="92"/>
    </location>
</feature>
<accession>A0A131Y9V7</accession>
<feature type="signal peptide" evidence="2">
    <location>
        <begin position="1"/>
        <end position="21"/>
    </location>
</feature>
<evidence type="ECO:0000256" key="1">
    <source>
        <dbReference type="SAM" id="MobiDB-lite"/>
    </source>
</evidence>
<keyword evidence="2" id="KW-0732">Signal</keyword>
<evidence type="ECO:0000313" key="3">
    <source>
        <dbReference type="EMBL" id="JAP76049.1"/>
    </source>
</evidence>
<evidence type="ECO:0000256" key="2">
    <source>
        <dbReference type="SAM" id="SignalP"/>
    </source>
</evidence>
<evidence type="ECO:0008006" key="4">
    <source>
        <dbReference type="Google" id="ProtNLM"/>
    </source>
</evidence>
<dbReference type="AlphaFoldDB" id="A0A131Y9V7"/>
<dbReference type="EMBL" id="GEDV01012508">
    <property type="protein sequence ID" value="JAP76049.1"/>
    <property type="molecule type" value="Transcribed_RNA"/>
</dbReference>